<dbReference type="HOGENOM" id="CLU_660888_0_0_1"/>
<reference evidence="2" key="2">
    <citation type="submission" date="2015-01" db="EMBL/GenBank/DDBJ databases">
        <title>Evolutionary Origins and Diversification of the Mycorrhizal Mutualists.</title>
        <authorList>
            <consortium name="DOE Joint Genome Institute"/>
            <consortium name="Mycorrhizal Genomics Consortium"/>
            <person name="Kohler A."/>
            <person name="Kuo A."/>
            <person name="Nagy L.G."/>
            <person name="Floudas D."/>
            <person name="Copeland A."/>
            <person name="Barry K.W."/>
            <person name="Cichocki N."/>
            <person name="Veneault-Fourrey C."/>
            <person name="LaButti K."/>
            <person name="Lindquist E.A."/>
            <person name="Lipzen A."/>
            <person name="Lundell T."/>
            <person name="Morin E."/>
            <person name="Murat C."/>
            <person name="Riley R."/>
            <person name="Ohm R."/>
            <person name="Sun H."/>
            <person name="Tunlid A."/>
            <person name="Henrissat B."/>
            <person name="Grigoriev I.V."/>
            <person name="Hibbett D.S."/>
            <person name="Martin F."/>
        </authorList>
    </citation>
    <scope>NUCLEOTIDE SEQUENCE [LARGE SCALE GENOMIC DNA]</scope>
    <source>
        <strain evidence="2">MUT 4182</strain>
    </source>
</reference>
<dbReference type="EMBL" id="KN823062">
    <property type="protein sequence ID" value="KIO24365.1"/>
    <property type="molecule type" value="Genomic_DNA"/>
</dbReference>
<gene>
    <name evidence="1" type="ORF">M407DRAFT_26179</name>
</gene>
<organism evidence="1 2">
    <name type="scientific">Tulasnella calospora MUT 4182</name>
    <dbReference type="NCBI Taxonomy" id="1051891"/>
    <lineage>
        <taxon>Eukaryota</taxon>
        <taxon>Fungi</taxon>
        <taxon>Dikarya</taxon>
        <taxon>Basidiomycota</taxon>
        <taxon>Agaricomycotina</taxon>
        <taxon>Agaricomycetes</taxon>
        <taxon>Cantharellales</taxon>
        <taxon>Tulasnellaceae</taxon>
        <taxon>Tulasnella</taxon>
    </lineage>
</organism>
<dbReference type="OrthoDB" id="10522459at2759"/>
<dbReference type="AlphaFoldDB" id="A0A0C3Q5F2"/>
<reference evidence="1 2" key="1">
    <citation type="submission" date="2014-04" db="EMBL/GenBank/DDBJ databases">
        <authorList>
            <consortium name="DOE Joint Genome Institute"/>
            <person name="Kuo A."/>
            <person name="Girlanda M."/>
            <person name="Perotto S."/>
            <person name="Kohler A."/>
            <person name="Nagy L.G."/>
            <person name="Floudas D."/>
            <person name="Copeland A."/>
            <person name="Barry K.W."/>
            <person name="Cichocki N."/>
            <person name="Veneault-Fourrey C."/>
            <person name="LaButti K."/>
            <person name="Lindquist E.A."/>
            <person name="Lipzen A."/>
            <person name="Lundell T."/>
            <person name="Morin E."/>
            <person name="Murat C."/>
            <person name="Sun H."/>
            <person name="Tunlid A."/>
            <person name="Henrissat B."/>
            <person name="Grigoriev I.V."/>
            <person name="Hibbett D.S."/>
            <person name="Martin F."/>
            <person name="Nordberg H.P."/>
            <person name="Cantor M.N."/>
            <person name="Hua S.X."/>
        </authorList>
    </citation>
    <scope>NUCLEOTIDE SEQUENCE [LARGE SCALE GENOMIC DNA]</scope>
    <source>
        <strain evidence="1 2">MUT 4182</strain>
    </source>
</reference>
<keyword evidence="2" id="KW-1185">Reference proteome</keyword>
<evidence type="ECO:0000313" key="2">
    <source>
        <dbReference type="Proteomes" id="UP000054248"/>
    </source>
</evidence>
<sequence length="416" mass="47299">METLSNRARLIAIMQLGLFVPRMVLDLRINQEQVDDLITRVPHILEIYEKAIQSQDPLPRGGLVALRLPLLLLLGHLAQPATITIIDESLTRLQSNFDTMTWLVFAPFFQERETLDRGHVFHIHNGGNILRSYDESNTNASTGIISEAISRFGASRMVQRSILLCKTTGASDRDLMLGPRVLVLNLLEDRRFHEPFILRRRVHRILVNRFWDCTRKRVIVKHDTLIEETFEIVRALERILKYLPTDKLREVMIQDLVMGQDLLPLIARVLLPPEEQAWYAKTVRVLMDTVAPHCRQQPSQFRSLLQRDWLYGSHCLQPYVSPGQVTSHFGTGNPSQPANSIDMWNEFGARLLGVRPPGLSTHHPVSDEDRERLLAPNASVLYSLPAGHVLQPSVPEKGLERGKASRSLQIASVGWA</sequence>
<dbReference type="Proteomes" id="UP000054248">
    <property type="component" value="Unassembled WGS sequence"/>
</dbReference>
<evidence type="ECO:0000313" key="1">
    <source>
        <dbReference type="EMBL" id="KIO24365.1"/>
    </source>
</evidence>
<protein>
    <submittedName>
        <fullName evidence="1">Uncharacterized protein</fullName>
    </submittedName>
</protein>
<proteinExistence type="predicted"/>
<accession>A0A0C3Q5F2</accession>
<name>A0A0C3Q5F2_9AGAM</name>